<organism evidence="1 2">
    <name type="scientific">Aliikangiella marina</name>
    <dbReference type="NCBI Taxonomy" id="1712262"/>
    <lineage>
        <taxon>Bacteria</taxon>
        <taxon>Pseudomonadati</taxon>
        <taxon>Pseudomonadota</taxon>
        <taxon>Gammaproteobacteria</taxon>
        <taxon>Oceanospirillales</taxon>
        <taxon>Pleioneaceae</taxon>
        <taxon>Aliikangiella</taxon>
    </lineage>
</organism>
<proteinExistence type="predicted"/>
<gene>
    <name evidence="1" type="ORF">FLL45_15790</name>
</gene>
<dbReference type="Proteomes" id="UP000317839">
    <property type="component" value="Unassembled WGS sequence"/>
</dbReference>
<protein>
    <submittedName>
        <fullName evidence="1">Uncharacterized protein</fullName>
    </submittedName>
</protein>
<accession>A0A545T6S8</accession>
<sequence length="109" mass="12822">MKTYYCWRCETEVPMLEEHEWEQIEPLIKGQAKILKKYREEHRCDIKTATENAFLPATEKYFHLTGYKESNFAAIYHHRLSSFGKECQSCGHLLRTPKASFCANCGLKE</sequence>
<evidence type="ECO:0000313" key="2">
    <source>
        <dbReference type="Proteomes" id="UP000317839"/>
    </source>
</evidence>
<dbReference type="AlphaFoldDB" id="A0A545T6S8"/>
<evidence type="ECO:0000313" key="1">
    <source>
        <dbReference type="EMBL" id="TQV72926.1"/>
    </source>
</evidence>
<keyword evidence="2" id="KW-1185">Reference proteome</keyword>
<name>A0A545T6S8_9GAMM</name>
<reference evidence="1 2" key="1">
    <citation type="submission" date="2019-06" db="EMBL/GenBank/DDBJ databases">
        <title>Draft genome of Aliikangiella marina GYP-15.</title>
        <authorList>
            <person name="Wang G."/>
        </authorList>
    </citation>
    <scope>NUCLEOTIDE SEQUENCE [LARGE SCALE GENOMIC DNA]</scope>
    <source>
        <strain evidence="1 2">GYP-15</strain>
    </source>
</reference>
<dbReference type="OrthoDB" id="5515745at2"/>
<dbReference type="EMBL" id="VIKR01000004">
    <property type="protein sequence ID" value="TQV72926.1"/>
    <property type="molecule type" value="Genomic_DNA"/>
</dbReference>
<dbReference type="RefSeq" id="WP_142943065.1">
    <property type="nucleotide sequence ID" value="NZ_VIKR01000004.1"/>
</dbReference>
<comment type="caution">
    <text evidence="1">The sequence shown here is derived from an EMBL/GenBank/DDBJ whole genome shotgun (WGS) entry which is preliminary data.</text>
</comment>